<evidence type="ECO:0000256" key="5">
    <source>
        <dbReference type="ARBA" id="ARBA00022723"/>
    </source>
</evidence>
<proteinExistence type="inferred from homology"/>
<comment type="cofactor">
    <cofactor evidence="1">
        <name>Mg(2+)</name>
        <dbReference type="ChEBI" id="CHEBI:18420"/>
    </cofactor>
</comment>
<dbReference type="GO" id="GO:0046872">
    <property type="term" value="F:metal ion binding"/>
    <property type="evidence" value="ECO:0007669"/>
    <property type="project" value="UniProtKB-KW"/>
</dbReference>
<organism evidence="11 12">
    <name type="scientific">Ambrosiozyma monospora</name>
    <name type="common">Yeast</name>
    <name type="synonym">Endomycopsis monosporus</name>
    <dbReference type="NCBI Taxonomy" id="43982"/>
    <lineage>
        <taxon>Eukaryota</taxon>
        <taxon>Fungi</taxon>
        <taxon>Dikarya</taxon>
        <taxon>Ascomycota</taxon>
        <taxon>Saccharomycotina</taxon>
        <taxon>Pichiomycetes</taxon>
        <taxon>Pichiales</taxon>
        <taxon>Pichiaceae</taxon>
        <taxon>Ambrosiozyma</taxon>
    </lineage>
</organism>
<evidence type="ECO:0000313" key="11">
    <source>
        <dbReference type="EMBL" id="GMG39861.1"/>
    </source>
</evidence>
<dbReference type="Proteomes" id="UP001165063">
    <property type="component" value="Unassembled WGS sequence"/>
</dbReference>
<keyword evidence="5" id="KW-0479">Metal-binding</keyword>
<evidence type="ECO:0000256" key="2">
    <source>
        <dbReference type="ARBA" id="ARBA00009747"/>
    </source>
</evidence>
<sequence length="585" mass="64430">MKQENQTMLSNSTKVSSILRLKQLSRQFSQSITMSQSQTQSQTQSQEPKWTMRTIPKTSSFTTMKHIKPDPVTPTPQQSAKFELTNPKMIHHARQYRAPPPSASSSTTNTTNTTNTTAGLFTWCAPTIGLPKPLLSGTGVGVDGDLKKRGEIWKRSQLLGVSERAMADLGLCLTHELSGNGNGSGSEAGYFEKIVSGEWFVGMELLEQQSQSKSKSNNGKQGKGSNEADVAYAGYQFGEFAGQLGDGRVVNLFDIPTTTTSTTTPTTSSRSKLPSKYTLQLKGSGLTPFSRFADGKATIRSSIREYIISESLHAIGIPSTRALSVTLYPDVKAQRGSGAWQRCGVVARMSESWVRVGHFDFVRFMRDRNGLIGLCDFVLDDVFHDAEEKGRRRLCLGLSSAEVVGVFGADVDVKKYQGGGEVGKGDGDGEEESLSDVLGELTKYDRLYLEIIYRNAISVAYWHAYCFLNGVLNTDNASILGLALDFGPFSFMDYFDPGFTSNHDDVEKRYSFANTPSAIWFNMVRLGESMAELIGAGEELLNDEKWVATGEGSKEGWEQSWFVVGWGLKLSLVIIRRCWDQCLRC</sequence>
<evidence type="ECO:0000256" key="3">
    <source>
        <dbReference type="ARBA" id="ARBA00022679"/>
    </source>
</evidence>
<dbReference type="AlphaFoldDB" id="A0A9W6Z1R6"/>
<evidence type="ECO:0000256" key="8">
    <source>
        <dbReference type="ARBA" id="ARBA00022842"/>
    </source>
</evidence>
<reference evidence="11" key="1">
    <citation type="submission" date="2023-04" db="EMBL/GenBank/DDBJ databases">
        <title>Ambrosiozyma monospora NBRC 1965.</title>
        <authorList>
            <person name="Ichikawa N."/>
            <person name="Sato H."/>
            <person name="Tonouchi N."/>
        </authorList>
    </citation>
    <scope>NUCLEOTIDE SEQUENCE</scope>
    <source>
        <strain evidence="11">NBRC 1965</strain>
    </source>
</reference>
<dbReference type="EMBL" id="BSXU01003247">
    <property type="protein sequence ID" value="GMG39861.1"/>
    <property type="molecule type" value="Genomic_DNA"/>
</dbReference>
<keyword evidence="7" id="KW-0067">ATP-binding</keyword>
<protein>
    <recommendedName>
        <fullName evidence="9">Selenoprotein O</fullName>
    </recommendedName>
</protein>
<comment type="similarity">
    <text evidence="2">Belongs to the SELO family.</text>
</comment>
<evidence type="ECO:0000256" key="1">
    <source>
        <dbReference type="ARBA" id="ARBA00001946"/>
    </source>
</evidence>
<dbReference type="Pfam" id="PF02696">
    <property type="entry name" value="SelO"/>
    <property type="match status" value="1"/>
</dbReference>
<dbReference type="GO" id="GO:0005739">
    <property type="term" value="C:mitochondrion"/>
    <property type="evidence" value="ECO:0007669"/>
    <property type="project" value="TreeGrafter"/>
</dbReference>
<dbReference type="GO" id="GO:0005524">
    <property type="term" value="F:ATP binding"/>
    <property type="evidence" value="ECO:0007669"/>
    <property type="project" value="UniProtKB-KW"/>
</dbReference>
<comment type="caution">
    <text evidence="11">The sequence shown here is derived from an EMBL/GenBank/DDBJ whole genome shotgun (WGS) entry which is preliminary data.</text>
</comment>
<keyword evidence="8" id="KW-0460">Magnesium</keyword>
<dbReference type="InterPro" id="IPR003846">
    <property type="entry name" value="SelO"/>
</dbReference>
<evidence type="ECO:0000256" key="6">
    <source>
        <dbReference type="ARBA" id="ARBA00022741"/>
    </source>
</evidence>
<evidence type="ECO:0000256" key="7">
    <source>
        <dbReference type="ARBA" id="ARBA00022840"/>
    </source>
</evidence>
<dbReference type="OrthoDB" id="10254721at2759"/>
<dbReference type="PANTHER" id="PTHR32057:SF14">
    <property type="entry name" value="PROTEIN ADENYLYLTRANSFERASE SELO, MITOCHONDRIAL"/>
    <property type="match status" value="1"/>
</dbReference>
<keyword evidence="6" id="KW-0547">Nucleotide-binding</keyword>
<name>A0A9W6Z1R6_AMBMO</name>
<feature type="compositionally biased region" description="Low complexity" evidence="10">
    <location>
        <begin position="30"/>
        <end position="46"/>
    </location>
</feature>
<keyword evidence="3" id="KW-0808">Transferase</keyword>
<accession>A0A9W6Z1R6</accession>
<dbReference type="PANTHER" id="PTHR32057">
    <property type="entry name" value="PROTEIN ADENYLYLTRANSFERASE SELO, MITOCHONDRIAL"/>
    <property type="match status" value="1"/>
</dbReference>
<feature type="region of interest" description="Disordered" evidence="10">
    <location>
        <begin position="30"/>
        <end position="50"/>
    </location>
</feature>
<keyword evidence="12" id="KW-1185">Reference proteome</keyword>
<gene>
    <name evidence="11" type="ORF">Amon01_000568400</name>
</gene>
<keyword evidence="4" id="KW-0548">Nucleotidyltransferase</keyword>
<dbReference type="GO" id="GO:0070733">
    <property type="term" value="F:AMPylase activity"/>
    <property type="evidence" value="ECO:0007669"/>
    <property type="project" value="TreeGrafter"/>
</dbReference>
<evidence type="ECO:0000256" key="4">
    <source>
        <dbReference type="ARBA" id="ARBA00022695"/>
    </source>
</evidence>
<evidence type="ECO:0000313" key="12">
    <source>
        <dbReference type="Proteomes" id="UP001165063"/>
    </source>
</evidence>
<evidence type="ECO:0000256" key="9">
    <source>
        <dbReference type="ARBA" id="ARBA00031547"/>
    </source>
</evidence>
<evidence type="ECO:0000256" key="10">
    <source>
        <dbReference type="SAM" id="MobiDB-lite"/>
    </source>
</evidence>